<evidence type="ECO:0000313" key="1">
    <source>
        <dbReference type="EMBL" id="KAB7788168.1"/>
    </source>
</evidence>
<dbReference type="Proteomes" id="UP000468413">
    <property type="component" value="Unassembled WGS sequence"/>
</dbReference>
<sequence length="36" mass="3853">MCDFPSHGSNADAELCGDWETHALKRTADQAMLGSS</sequence>
<gene>
    <name evidence="1" type="ORF">F7D08_1205</name>
</gene>
<keyword evidence="2" id="KW-1185">Reference proteome</keyword>
<organism evidence="1 2">
    <name type="scientific">Bifidobacterium cebidarum</name>
    <dbReference type="NCBI Taxonomy" id="2650773"/>
    <lineage>
        <taxon>Bacteria</taxon>
        <taxon>Bacillati</taxon>
        <taxon>Actinomycetota</taxon>
        <taxon>Actinomycetes</taxon>
        <taxon>Bifidobacteriales</taxon>
        <taxon>Bifidobacteriaceae</taxon>
        <taxon>Bifidobacterium</taxon>
    </lineage>
</organism>
<protein>
    <submittedName>
        <fullName evidence="1">Uncharacterized protein</fullName>
    </submittedName>
</protein>
<evidence type="ECO:0000313" key="2">
    <source>
        <dbReference type="Proteomes" id="UP000468413"/>
    </source>
</evidence>
<name>A0A6I1GJW2_9BIFI</name>
<comment type="caution">
    <text evidence="1">The sequence shown here is derived from an EMBL/GenBank/DDBJ whole genome shotgun (WGS) entry which is preliminary data.</text>
</comment>
<dbReference type="AlphaFoldDB" id="A0A6I1GJW2"/>
<dbReference type="EMBL" id="WBVS01000005">
    <property type="protein sequence ID" value="KAB7788168.1"/>
    <property type="molecule type" value="Genomic_DNA"/>
</dbReference>
<proteinExistence type="predicted"/>
<accession>A0A6I1GJW2</accession>
<reference evidence="1 2" key="1">
    <citation type="submission" date="2019-09" db="EMBL/GenBank/DDBJ databases">
        <title>Characterization of the phylogenetic diversity of two novel species belonging to the genus Bifidobacterium: Bifidobacterium cebidarum sp. nov. and Bifidobacterium leontopitheci sp. nov.</title>
        <authorList>
            <person name="Lugli G.A."/>
            <person name="Duranti S."/>
            <person name="Milani C."/>
            <person name="Turroni F."/>
            <person name="Ventura M."/>
        </authorList>
    </citation>
    <scope>NUCLEOTIDE SEQUENCE [LARGE SCALE GENOMIC DNA]</scope>
    <source>
        <strain evidence="1 2">LMG 31469</strain>
    </source>
</reference>